<protein>
    <submittedName>
        <fullName evidence="1">Uncharacterized protein</fullName>
    </submittedName>
</protein>
<dbReference type="EMBL" id="BAAAZN010000003">
    <property type="protein sequence ID" value="GAA3534973.1"/>
    <property type="molecule type" value="Genomic_DNA"/>
</dbReference>
<dbReference type="RefSeq" id="WP_344857480.1">
    <property type="nucleotide sequence ID" value="NZ_BAAAZN010000003.1"/>
</dbReference>
<evidence type="ECO:0000313" key="1">
    <source>
        <dbReference type="EMBL" id="GAA3534973.1"/>
    </source>
</evidence>
<organism evidence="1 2">
    <name type="scientific">Amycolatopsis ultiminotia</name>
    <dbReference type="NCBI Taxonomy" id="543629"/>
    <lineage>
        <taxon>Bacteria</taxon>
        <taxon>Bacillati</taxon>
        <taxon>Actinomycetota</taxon>
        <taxon>Actinomycetes</taxon>
        <taxon>Pseudonocardiales</taxon>
        <taxon>Pseudonocardiaceae</taxon>
        <taxon>Amycolatopsis</taxon>
    </lineage>
</organism>
<dbReference type="Proteomes" id="UP001500689">
    <property type="component" value="Unassembled WGS sequence"/>
</dbReference>
<name>A0ABP6VL07_9PSEU</name>
<reference evidence="2" key="1">
    <citation type="journal article" date="2019" name="Int. J. Syst. Evol. Microbiol.">
        <title>The Global Catalogue of Microorganisms (GCM) 10K type strain sequencing project: providing services to taxonomists for standard genome sequencing and annotation.</title>
        <authorList>
            <consortium name="The Broad Institute Genomics Platform"/>
            <consortium name="The Broad Institute Genome Sequencing Center for Infectious Disease"/>
            <person name="Wu L."/>
            <person name="Ma J."/>
        </authorList>
    </citation>
    <scope>NUCLEOTIDE SEQUENCE [LARGE SCALE GENOMIC DNA]</scope>
    <source>
        <strain evidence="2">JCM 16898</strain>
    </source>
</reference>
<evidence type="ECO:0000313" key="2">
    <source>
        <dbReference type="Proteomes" id="UP001500689"/>
    </source>
</evidence>
<accession>A0ABP6VL07</accession>
<keyword evidence="2" id="KW-1185">Reference proteome</keyword>
<gene>
    <name evidence="1" type="ORF">GCM10022222_18210</name>
</gene>
<sequence>MAHLADRIPATLGIPADSYDVDLRRCGWNAVLGDADPDPTPAREVGGVFCATAEDQQTAIAKFANPHLLRHPLPGAGSVPSRSFMSSPPGWSAATLYSFVLQHAVRVDDPTELFRTTLDEVR</sequence>
<proteinExistence type="predicted"/>
<comment type="caution">
    <text evidence="1">The sequence shown here is derived from an EMBL/GenBank/DDBJ whole genome shotgun (WGS) entry which is preliminary data.</text>
</comment>